<sequence>MVFWLWTGIALLAFFPIAVGLFLAIAYLYVRWKYMGFLTRIFQEKPLFVVPRGEPDPRAEEVAIPAADGLALRGCYFRTSAPERRGVILFGLEFGSNRWACRQYCQALIEAGYDVFAVEPRNQGESERDPNYEPLQWVTDRDVSDMRSAVSYLRSRRDADPNGIGIFGISKGGSTGLLIAASDPWVKCVATDGMYGTHTTMVPYMQRWIQIYSGNRRIQKALPGWFYGMVGTVGVKRVARNRGVTYPSVEKAAAKLNRPLLMIHGAGDTYIKPEMATSLFARATGTKKLWLVPKAKHNQALHIAGDEYNRMIVEFFDRHLAEESRELVPVG</sequence>
<feature type="domain" description="Peptidase S9 prolyl oligopeptidase catalytic" evidence="3">
    <location>
        <begin position="103"/>
        <end position="210"/>
    </location>
</feature>
<dbReference type="Gene3D" id="3.40.50.1820">
    <property type="entry name" value="alpha/beta hydrolase"/>
    <property type="match status" value="1"/>
</dbReference>
<keyword evidence="1 4" id="KW-0378">Hydrolase</keyword>
<name>A0A6P2DLD1_9BACT</name>
<evidence type="ECO:0000256" key="2">
    <source>
        <dbReference type="SAM" id="Phobius"/>
    </source>
</evidence>
<dbReference type="GO" id="GO:0006508">
    <property type="term" value="P:proteolysis"/>
    <property type="evidence" value="ECO:0007669"/>
    <property type="project" value="InterPro"/>
</dbReference>
<proteinExistence type="predicted"/>
<keyword evidence="2" id="KW-1133">Transmembrane helix</keyword>
<dbReference type="PANTHER" id="PTHR22946">
    <property type="entry name" value="DIENELACTONE HYDROLASE DOMAIN-CONTAINING PROTEIN-RELATED"/>
    <property type="match status" value="1"/>
</dbReference>
<keyword evidence="5" id="KW-1185">Reference proteome</keyword>
<protein>
    <recommendedName>
        <fullName evidence="3">Peptidase S9 prolyl oligopeptidase catalytic domain-containing protein</fullName>
    </recommendedName>
</protein>
<dbReference type="PANTHER" id="PTHR22946:SF9">
    <property type="entry name" value="POLYKETIDE TRANSFERASE AF380"/>
    <property type="match status" value="1"/>
</dbReference>
<gene>
    <name evidence="4" type="ORF">SOIL9_72140</name>
</gene>
<reference evidence="4 5" key="1">
    <citation type="submission" date="2019-05" db="EMBL/GenBank/DDBJ databases">
        <authorList>
            <consortium name="Science for Life Laboratories"/>
        </authorList>
    </citation>
    <scope>NUCLEOTIDE SEQUENCE [LARGE SCALE GENOMIC DNA]</scope>
    <source>
        <strain evidence="4">Soil9</strain>
    </source>
</reference>
<evidence type="ECO:0000313" key="5">
    <source>
        <dbReference type="Proteomes" id="UP000464178"/>
    </source>
</evidence>
<dbReference type="GO" id="GO:0052689">
    <property type="term" value="F:carboxylic ester hydrolase activity"/>
    <property type="evidence" value="ECO:0007669"/>
    <property type="project" value="UniProtKB-ARBA"/>
</dbReference>
<keyword evidence="2" id="KW-0472">Membrane</keyword>
<organism evidence="4 5">
    <name type="scientific">Gemmata massiliana</name>
    <dbReference type="NCBI Taxonomy" id="1210884"/>
    <lineage>
        <taxon>Bacteria</taxon>
        <taxon>Pseudomonadati</taxon>
        <taxon>Planctomycetota</taxon>
        <taxon>Planctomycetia</taxon>
        <taxon>Gemmatales</taxon>
        <taxon>Gemmataceae</taxon>
        <taxon>Gemmata</taxon>
    </lineage>
</organism>
<dbReference type="Pfam" id="PF00326">
    <property type="entry name" value="Peptidase_S9"/>
    <property type="match status" value="1"/>
</dbReference>
<dbReference type="EMBL" id="LR593886">
    <property type="protein sequence ID" value="VTS03346.1"/>
    <property type="molecule type" value="Genomic_DNA"/>
</dbReference>
<evidence type="ECO:0000259" key="3">
    <source>
        <dbReference type="Pfam" id="PF00326"/>
    </source>
</evidence>
<dbReference type="SUPFAM" id="SSF53474">
    <property type="entry name" value="alpha/beta-Hydrolases"/>
    <property type="match status" value="1"/>
</dbReference>
<keyword evidence="2" id="KW-0812">Transmembrane</keyword>
<evidence type="ECO:0000313" key="4">
    <source>
        <dbReference type="EMBL" id="VTS03346.1"/>
    </source>
</evidence>
<dbReference type="InterPro" id="IPR001375">
    <property type="entry name" value="Peptidase_S9_cat"/>
</dbReference>
<evidence type="ECO:0000256" key="1">
    <source>
        <dbReference type="ARBA" id="ARBA00022801"/>
    </source>
</evidence>
<dbReference type="InterPro" id="IPR029058">
    <property type="entry name" value="AB_hydrolase_fold"/>
</dbReference>
<feature type="transmembrane region" description="Helical" evidence="2">
    <location>
        <begin position="6"/>
        <end position="30"/>
    </location>
</feature>
<dbReference type="KEGG" id="gms:SOIL9_72140"/>
<accession>A0A6P2DLD1</accession>
<dbReference type="GO" id="GO:0008236">
    <property type="term" value="F:serine-type peptidase activity"/>
    <property type="evidence" value="ECO:0007669"/>
    <property type="project" value="InterPro"/>
</dbReference>
<dbReference type="AlphaFoldDB" id="A0A6P2DLD1"/>
<dbReference type="InterPro" id="IPR050261">
    <property type="entry name" value="FrsA_esterase"/>
</dbReference>
<dbReference type="Proteomes" id="UP000464178">
    <property type="component" value="Chromosome"/>
</dbReference>
<dbReference type="RefSeq" id="WP_162673001.1">
    <property type="nucleotide sequence ID" value="NZ_LR593886.1"/>
</dbReference>